<keyword evidence="4 5" id="KW-0472">Membrane</keyword>
<feature type="transmembrane region" description="Helical" evidence="5">
    <location>
        <begin position="490"/>
        <end position="512"/>
    </location>
</feature>
<gene>
    <name evidence="7" type="ORF">Hypma_013845</name>
</gene>
<dbReference type="PANTHER" id="PTHR23502">
    <property type="entry name" value="MAJOR FACILITATOR SUPERFAMILY"/>
    <property type="match status" value="1"/>
</dbReference>
<evidence type="ECO:0000256" key="3">
    <source>
        <dbReference type="ARBA" id="ARBA00022989"/>
    </source>
</evidence>
<organism evidence="7 8">
    <name type="scientific">Hypsizygus marmoreus</name>
    <name type="common">White beech mushroom</name>
    <name type="synonym">Agaricus marmoreus</name>
    <dbReference type="NCBI Taxonomy" id="39966"/>
    <lineage>
        <taxon>Eukaryota</taxon>
        <taxon>Fungi</taxon>
        <taxon>Dikarya</taxon>
        <taxon>Basidiomycota</taxon>
        <taxon>Agaricomycotina</taxon>
        <taxon>Agaricomycetes</taxon>
        <taxon>Agaricomycetidae</taxon>
        <taxon>Agaricales</taxon>
        <taxon>Tricholomatineae</taxon>
        <taxon>Lyophyllaceae</taxon>
        <taxon>Hypsizygus</taxon>
    </lineage>
</organism>
<feature type="transmembrane region" description="Helical" evidence="5">
    <location>
        <begin position="245"/>
        <end position="273"/>
    </location>
</feature>
<evidence type="ECO:0000259" key="6">
    <source>
        <dbReference type="PROSITE" id="PS50850"/>
    </source>
</evidence>
<sequence length="539" mass="59129">MPSEPLEAEFAFPPALTRHQEDEYRVLDREGPIPLSPRSTRHSTVVANASGNVSITDLEKQFQDEGVRVVSFEKGVGEDPREWGLGKKWYITGSTSFLCLAVALGSSIITGDIEGPVKEFNTTQEIVNLTVTCFVIGFGVGPLLFAPLSEVFGRKPIYCLSMFLYFIFTLPSALSKNVATLVVCRQIAGIAASAPMCNVGGTVADIWRVEDRGIPMAVFSGTLFLGPCVGPLVGGWIGERVGWRWIYWVLFIFVGFSFALTLFIPETLAPVLLRRKAEKLRKETGDPSYQSLAELEHEPFSTTLKIAVARPLVMLFTEPLILLFTIYLSFIYSILYLLFFAFPLAFIEVRGFGLGITGTTFISIMLGIAAALAVLPYQERIYARVTADGTFPEARLYPMMVGAIILPSALFIFAFTGGYKQVHWIGVCAAGTVFGFAMIVIYVSANSYIVDSYSNYAASAIAAKTFLRSIVGAMIPLFVTQMFHGMGFQYAGLLLALVACAIGPLPYVFFIYGEQVRSRSKMASQARRGEGCVEKDIPH</sequence>
<dbReference type="PROSITE" id="PS50850">
    <property type="entry name" value="MFS"/>
    <property type="match status" value="1"/>
</dbReference>
<proteinExistence type="predicted"/>
<dbReference type="FunFam" id="1.20.1250.20:FF:000011">
    <property type="entry name" value="MFS multidrug transporter, putative"/>
    <property type="match status" value="1"/>
</dbReference>
<dbReference type="Gene3D" id="1.20.1250.20">
    <property type="entry name" value="MFS general substrate transporter like domains"/>
    <property type="match status" value="1"/>
</dbReference>
<evidence type="ECO:0000256" key="1">
    <source>
        <dbReference type="ARBA" id="ARBA00004141"/>
    </source>
</evidence>
<dbReference type="Proteomes" id="UP000076154">
    <property type="component" value="Unassembled WGS sequence"/>
</dbReference>
<dbReference type="InterPro" id="IPR036259">
    <property type="entry name" value="MFS_trans_sf"/>
</dbReference>
<reference evidence="7" key="1">
    <citation type="submission" date="2018-04" db="EMBL/GenBank/DDBJ databases">
        <title>Whole genome sequencing of Hypsizygus marmoreus.</title>
        <authorList>
            <person name="Choi I.-G."/>
            <person name="Min B."/>
            <person name="Kim J.-G."/>
            <person name="Kim S."/>
            <person name="Oh Y.-L."/>
            <person name="Kong W.-S."/>
            <person name="Park H."/>
            <person name="Jeong J."/>
            <person name="Song E.-S."/>
        </authorList>
    </citation>
    <scope>NUCLEOTIDE SEQUENCE [LARGE SCALE GENOMIC DNA]</scope>
    <source>
        <strain evidence="7">51987-8</strain>
    </source>
</reference>
<dbReference type="CDD" id="cd17323">
    <property type="entry name" value="MFS_Tpo1_MDR_like"/>
    <property type="match status" value="1"/>
</dbReference>
<dbReference type="GO" id="GO:0005886">
    <property type="term" value="C:plasma membrane"/>
    <property type="evidence" value="ECO:0007669"/>
    <property type="project" value="TreeGrafter"/>
</dbReference>
<keyword evidence="2 5" id="KW-0812">Transmembrane</keyword>
<dbReference type="GO" id="GO:0022857">
    <property type="term" value="F:transmembrane transporter activity"/>
    <property type="evidence" value="ECO:0007669"/>
    <property type="project" value="InterPro"/>
</dbReference>
<feature type="transmembrane region" description="Helical" evidence="5">
    <location>
        <begin position="352"/>
        <end position="375"/>
    </location>
</feature>
<evidence type="ECO:0000313" key="8">
    <source>
        <dbReference type="Proteomes" id="UP000076154"/>
    </source>
</evidence>
<keyword evidence="8" id="KW-1185">Reference proteome</keyword>
<dbReference type="Pfam" id="PF07690">
    <property type="entry name" value="MFS_1"/>
    <property type="match status" value="1"/>
</dbReference>
<accession>A0A369KDM2</accession>
<dbReference type="InterPro" id="IPR011701">
    <property type="entry name" value="MFS"/>
</dbReference>
<evidence type="ECO:0000256" key="4">
    <source>
        <dbReference type="ARBA" id="ARBA00023136"/>
    </source>
</evidence>
<keyword evidence="3 5" id="KW-1133">Transmembrane helix</keyword>
<feature type="transmembrane region" description="Helical" evidence="5">
    <location>
        <begin position="157"/>
        <end position="174"/>
    </location>
</feature>
<dbReference type="FunCoup" id="A0A369KDM2">
    <property type="interactions" value="78"/>
</dbReference>
<dbReference type="EMBL" id="LUEZ02000009">
    <property type="protein sequence ID" value="RDB29863.1"/>
    <property type="molecule type" value="Genomic_DNA"/>
</dbReference>
<dbReference type="STRING" id="39966.A0A369KDM2"/>
<feature type="transmembrane region" description="Helical" evidence="5">
    <location>
        <begin position="186"/>
        <end position="207"/>
    </location>
</feature>
<dbReference type="OrthoDB" id="6770063at2759"/>
<feature type="transmembrane region" description="Helical" evidence="5">
    <location>
        <begin position="396"/>
        <end position="416"/>
    </location>
</feature>
<evidence type="ECO:0000256" key="5">
    <source>
        <dbReference type="SAM" id="Phobius"/>
    </source>
</evidence>
<feature type="transmembrane region" description="Helical" evidence="5">
    <location>
        <begin position="320"/>
        <end position="346"/>
    </location>
</feature>
<feature type="transmembrane region" description="Helical" evidence="5">
    <location>
        <begin position="126"/>
        <end position="145"/>
    </location>
</feature>
<dbReference type="SUPFAM" id="SSF103473">
    <property type="entry name" value="MFS general substrate transporter"/>
    <property type="match status" value="1"/>
</dbReference>
<name>A0A369KDM2_HYPMA</name>
<comment type="subcellular location">
    <subcellularLocation>
        <location evidence="1">Membrane</location>
        <topology evidence="1">Multi-pass membrane protein</topology>
    </subcellularLocation>
</comment>
<feature type="transmembrane region" description="Helical" evidence="5">
    <location>
        <begin position="89"/>
        <end position="111"/>
    </location>
</feature>
<dbReference type="AlphaFoldDB" id="A0A369KDM2"/>
<dbReference type="PANTHER" id="PTHR23502:SF48">
    <property type="entry name" value="MULTIDRUG TRANSPORTER, PUTATIVE (AFU_ORTHOLOGUE AFUA_5G02700)-RELATED"/>
    <property type="match status" value="1"/>
</dbReference>
<evidence type="ECO:0000256" key="2">
    <source>
        <dbReference type="ARBA" id="ARBA00022692"/>
    </source>
</evidence>
<feature type="transmembrane region" description="Helical" evidence="5">
    <location>
        <begin position="466"/>
        <end position="484"/>
    </location>
</feature>
<dbReference type="InParanoid" id="A0A369KDM2"/>
<feature type="transmembrane region" description="Helical" evidence="5">
    <location>
        <begin position="422"/>
        <end position="445"/>
    </location>
</feature>
<comment type="caution">
    <text evidence="7">The sequence shown here is derived from an EMBL/GenBank/DDBJ whole genome shotgun (WGS) entry which is preliminary data.</text>
</comment>
<protein>
    <recommendedName>
        <fullName evidence="6">Major facilitator superfamily (MFS) profile domain-containing protein</fullName>
    </recommendedName>
</protein>
<dbReference type="InterPro" id="IPR020846">
    <property type="entry name" value="MFS_dom"/>
</dbReference>
<feature type="domain" description="Major facilitator superfamily (MFS) profile" evidence="6">
    <location>
        <begin position="91"/>
        <end position="516"/>
    </location>
</feature>
<evidence type="ECO:0000313" key="7">
    <source>
        <dbReference type="EMBL" id="RDB29863.1"/>
    </source>
</evidence>
<feature type="transmembrane region" description="Helical" evidence="5">
    <location>
        <begin position="214"/>
        <end position="233"/>
    </location>
</feature>